<gene>
    <name evidence="1" type="ORF">L6164_033946</name>
</gene>
<accession>A0ACB9KTF5</accession>
<organism evidence="1 2">
    <name type="scientific">Bauhinia variegata</name>
    <name type="common">Purple orchid tree</name>
    <name type="synonym">Phanera variegata</name>
    <dbReference type="NCBI Taxonomy" id="167791"/>
    <lineage>
        <taxon>Eukaryota</taxon>
        <taxon>Viridiplantae</taxon>
        <taxon>Streptophyta</taxon>
        <taxon>Embryophyta</taxon>
        <taxon>Tracheophyta</taxon>
        <taxon>Spermatophyta</taxon>
        <taxon>Magnoliopsida</taxon>
        <taxon>eudicotyledons</taxon>
        <taxon>Gunneridae</taxon>
        <taxon>Pentapetalae</taxon>
        <taxon>rosids</taxon>
        <taxon>fabids</taxon>
        <taxon>Fabales</taxon>
        <taxon>Fabaceae</taxon>
        <taxon>Cercidoideae</taxon>
        <taxon>Cercideae</taxon>
        <taxon>Bauhiniinae</taxon>
        <taxon>Bauhinia</taxon>
    </lineage>
</organism>
<reference evidence="1 2" key="1">
    <citation type="journal article" date="2022" name="DNA Res.">
        <title>Chromosomal-level genome assembly of the orchid tree Bauhinia variegata (Leguminosae; Cercidoideae) supports the allotetraploid origin hypothesis of Bauhinia.</title>
        <authorList>
            <person name="Zhong Y."/>
            <person name="Chen Y."/>
            <person name="Zheng D."/>
            <person name="Pang J."/>
            <person name="Liu Y."/>
            <person name="Luo S."/>
            <person name="Meng S."/>
            <person name="Qian L."/>
            <person name="Wei D."/>
            <person name="Dai S."/>
            <person name="Zhou R."/>
        </authorList>
    </citation>
    <scope>NUCLEOTIDE SEQUENCE [LARGE SCALE GENOMIC DNA]</scope>
    <source>
        <strain evidence="1">BV-YZ2020</strain>
    </source>
</reference>
<name>A0ACB9KTF5_BAUVA</name>
<dbReference type="Proteomes" id="UP000828941">
    <property type="component" value="Chromosome 13"/>
</dbReference>
<evidence type="ECO:0000313" key="1">
    <source>
        <dbReference type="EMBL" id="KAI4300587.1"/>
    </source>
</evidence>
<dbReference type="EMBL" id="CM039438">
    <property type="protein sequence ID" value="KAI4300587.1"/>
    <property type="molecule type" value="Genomic_DNA"/>
</dbReference>
<comment type="caution">
    <text evidence="1">The sequence shown here is derived from an EMBL/GenBank/DDBJ whole genome shotgun (WGS) entry which is preliminary data.</text>
</comment>
<sequence>MKTSAHSIGVTCTFPWNCDQTAQGFTDAVPTEYSESHADIQRVTQELTLAHRQGRIINFTLCTTLGLMSLYIGNLSVRTRRDELERVFSRFGRCKVDLKRDGYGFVVYDIPPNAEKALRALQGRNICGEPLTLTWSNKQPKPFQRFAGGARTYDSQHERNSDTVGYARRRLSSNGWRNYRMGNDIRAKSIDMHHEERGYHQEDFDVGQEKDYRGDYHDDCRGIIPNLEDNGRWGESIHDPSSENGNENAMKFDRYEPYHGYDRKYENENHQIGYSGGSTAGNSQEDMGRAHVNEETSNYPDDSGYRCYKCGESGHRMRNCPKKHASQGKLNSLDGGQGDKVDKKHRVEDEFKKFGSNSYAKLQSSGDTLPMRQQRNEQRLSGSRHYRELLKNELSPVAKETDGHRRKDYGRMKRIRKETEAPKRPSTKKAKRSISSSLRSDRLASHSRSISSSSKSMHRSSSRSRSRAVSSTAQSLSSKSRYSRSGSPNSRKSSSPTSLSVSLNPSLASSPNKVQLNSKGPSIDATAPRSSDHLSAQGQQIESDFDLNHKSKDTNIAVNGNDALYTKVVDDLKKDHYAPDNNNQNLVLFDQSNEVTDLTKPLTDNGTSAAGSSAEIVRETESFQPSGTLMMEDMPVDIKKSALETHSSCQSAHSTTLSSEEMCMVLKHYGLELPNDDEKNLTADAFFGSARMWPWHIIYYRRLKKGPTSTENYARRIAQNKEFGIVDKYIRSSSGWGELSLEEV</sequence>
<keyword evidence="2" id="KW-1185">Reference proteome</keyword>
<evidence type="ECO:0000313" key="2">
    <source>
        <dbReference type="Proteomes" id="UP000828941"/>
    </source>
</evidence>
<proteinExistence type="predicted"/>
<protein>
    <submittedName>
        <fullName evidence="1">Uncharacterized protein</fullName>
    </submittedName>
</protein>